<dbReference type="EMBL" id="KP851975">
    <property type="protein sequence ID" value="AKF15963.1"/>
    <property type="molecule type" value="Genomic_DNA"/>
</dbReference>
<organism evidence="1">
    <name type="scientific">Rhodococcus hoagii</name>
    <name type="common">Corynebacterium equii</name>
    <dbReference type="NCBI Taxonomy" id="43767"/>
    <lineage>
        <taxon>Bacteria</taxon>
        <taxon>Bacillati</taxon>
        <taxon>Actinomycetota</taxon>
        <taxon>Actinomycetes</taxon>
        <taxon>Mycobacteriales</taxon>
        <taxon>Nocardiaceae</taxon>
        <taxon>Prescottella</taxon>
    </lineage>
</organism>
<protein>
    <submittedName>
        <fullName evidence="1">Uncharacterized protein</fullName>
    </submittedName>
</protein>
<name>A0A0F6SK99_RHOHA</name>
<keyword evidence="1" id="KW-0614">Plasmid</keyword>
<dbReference type="EMBL" id="KF439868">
    <property type="protein sequence ID" value="AKG90463.1"/>
    <property type="molecule type" value="Genomic_DNA"/>
</dbReference>
<gene>
    <name evidence="1" type="ORF">pVAPN2012_0040</name>
    <name evidence="2" type="ORF">pVAPN_0040</name>
</gene>
<evidence type="ECO:0000313" key="1">
    <source>
        <dbReference type="EMBL" id="AKF15963.1"/>
    </source>
</evidence>
<accession>A0A0F6SK99</accession>
<geneLocation type="plasmid" evidence="1">
    <name>pVAPN2012</name>
</geneLocation>
<reference evidence="1" key="1">
    <citation type="journal article" date="2015" name="Infect. Immun.">
        <title>An Invertron-Like Linear Plasmid Mediates Intracellular Survival and Virulence in Bovine Isolates of Rhodococcus equi.</title>
        <authorList>
            <person name="Valero-Rello A."/>
            <person name="Hapeshi A."/>
            <person name="Anastasi E."/>
            <person name="Alvarez S."/>
            <person name="Scortti M."/>
            <person name="Meijer W.G."/>
            <person name="MacArthur I."/>
            <person name="Vazquez-Boland J.A."/>
        </authorList>
    </citation>
    <scope>NUCLEOTIDE SEQUENCE</scope>
    <source>
        <strain evidence="2">PAM1571</strain>
        <strain evidence="1">PAM2012</strain>
        <plasmid evidence="2">pVAPN1571</plasmid>
        <plasmid evidence="1">pVAPN2012</plasmid>
    </source>
</reference>
<geneLocation type="plasmid" evidence="2">
    <name>pVAPN1571</name>
</geneLocation>
<dbReference type="AlphaFoldDB" id="A0A0F6SK99"/>
<sequence>MTDTTYAAKLAAVSTIADLIALNASQTVDLPAPDDVADPAESRAVRAMSLVSALAPYAKGCGTETDDFETAITDLVGDLRHLADALGVDFRQVIWRSSRYYREELKAAS</sequence>
<dbReference type="RefSeq" id="WP_233279764.1">
    <property type="nucleotide sequence ID" value="NZ_AP024182.1"/>
</dbReference>
<evidence type="ECO:0000313" key="2">
    <source>
        <dbReference type="EMBL" id="AKG90463.1"/>
    </source>
</evidence>
<proteinExistence type="predicted"/>